<dbReference type="EMBL" id="JAOSKY010000002">
    <property type="protein sequence ID" value="MCU7247162.1"/>
    <property type="molecule type" value="Genomic_DNA"/>
</dbReference>
<protein>
    <submittedName>
        <fullName evidence="2">Type 1 fimbrial protein</fullName>
    </submittedName>
</protein>
<proteinExistence type="predicted"/>
<accession>A0A9X2XDV3</accession>
<feature type="chain" id="PRO_5040872775" evidence="1">
    <location>
        <begin position="23"/>
        <end position="120"/>
    </location>
</feature>
<dbReference type="RefSeq" id="WP_301621156.1">
    <property type="nucleotide sequence ID" value="NZ_JAOSKY010000002.1"/>
</dbReference>
<gene>
    <name evidence="2" type="ORF">OC940_05005</name>
</gene>
<sequence>MRIQHLPVVTGLLFALNNACWAAPPATQGVIRFQGAIVEAPCNTDRVMHSRFDLTRCPAAARAMTVEANSVDPLKIASHVTVQRLSDIDNGRFHDQQYQLVDDEGAPLRSGNYLITMSLL</sequence>
<keyword evidence="3" id="KW-1185">Reference proteome</keyword>
<reference evidence="2" key="2">
    <citation type="journal article" date="2023" name="mSystems">
        <title>Charting the Lipopeptidome of Nonpathogenic Pseudomonas.</title>
        <authorList>
            <person name="Cesa-Luna C."/>
            <person name="Geudens N."/>
            <person name="Girard L."/>
            <person name="De Roo V."/>
            <person name="Maklad H.R."/>
            <person name="Martins J.C."/>
            <person name="Hofte M."/>
            <person name="De Mot R."/>
        </authorList>
    </citation>
    <scope>NUCLEOTIDE SEQUENCE</scope>
    <source>
        <strain evidence="2">B1M3-32</strain>
    </source>
</reference>
<comment type="caution">
    <text evidence="2">The sequence shown here is derived from an EMBL/GenBank/DDBJ whole genome shotgun (WGS) entry which is preliminary data.</text>
</comment>
<dbReference type="Proteomes" id="UP001139955">
    <property type="component" value="Unassembled WGS sequence"/>
</dbReference>
<organism evidence="2 3">
    <name type="scientific">Pseudomonas koreensis</name>
    <dbReference type="NCBI Taxonomy" id="198620"/>
    <lineage>
        <taxon>Bacteria</taxon>
        <taxon>Pseudomonadati</taxon>
        <taxon>Pseudomonadota</taxon>
        <taxon>Gammaproteobacteria</taxon>
        <taxon>Pseudomonadales</taxon>
        <taxon>Pseudomonadaceae</taxon>
        <taxon>Pseudomonas</taxon>
    </lineage>
</organism>
<keyword evidence="1" id="KW-0732">Signal</keyword>
<evidence type="ECO:0000313" key="3">
    <source>
        <dbReference type="Proteomes" id="UP001139955"/>
    </source>
</evidence>
<evidence type="ECO:0000313" key="2">
    <source>
        <dbReference type="EMBL" id="MCU7247162.1"/>
    </source>
</evidence>
<feature type="signal peptide" evidence="1">
    <location>
        <begin position="1"/>
        <end position="22"/>
    </location>
</feature>
<reference evidence="2" key="1">
    <citation type="submission" date="2022-09" db="EMBL/GenBank/DDBJ databases">
        <authorList>
            <person name="Cesa-Luna C."/>
            <person name="Girard L."/>
            <person name="Lood C."/>
            <person name="Hofte M."/>
            <person name="De Mot R."/>
        </authorList>
    </citation>
    <scope>NUCLEOTIDE SEQUENCE</scope>
    <source>
        <strain evidence="2">B1M3-32</strain>
    </source>
</reference>
<dbReference type="AlphaFoldDB" id="A0A9X2XDV3"/>
<name>A0A9X2XDV3_9PSED</name>
<evidence type="ECO:0000256" key="1">
    <source>
        <dbReference type="SAM" id="SignalP"/>
    </source>
</evidence>